<evidence type="ECO:0000313" key="7">
    <source>
        <dbReference type="Proteomes" id="UP001138768"/>
    </source>
</evidence>
<gene>
    <name evidence="6" type="ORF">CKO42_22635</name>
</gene>
<evidence type="ECO:0000256" key="2">
    <source>
        <dbReference type="ARBA" id="ARBA00022603"/>
    </source>
</evidence>
<organism evidence="6 7">
    <name type="scientific">Lamprobacter modestohalophilus</name>
    <dbReference type="NCBI Taxonomy" id="1064514"/>
    <lineage>
        <taxon>Bacteria</taxon>
        <taxon>Pseudomonadati</taxon>
        <taxon>Pseudomonadota</taxon>
        <taxon>Gammaproteobacteria</taxon>
        <taxon>Chromatiales</taxon>
        <taxon>Chromatiaceae</taxon>
        <taxon>Lamprobacter</taxon>
    </lineage>
</organism>
<feature type="domain" description="TaqI-like C-terminal specificity" evidence="5">
    <location>
        <begin position="101"/>
        <end position="251"/>
    </location>
</feature>
<keyword evidence="2" id="KW-0489">Methyltransferase</keyword>
<sequence>MVSVCIVPRDRSAELSLDNYVHEHAYPVPWSRYSAEPWSLEPPEVDTLMQRIRDHGVPLAEFLGVKPVYGIKTGFNEAFLIDDSTRTALIRDDPGCAEIIKPYLRGQDIKRWGPDWQGLWMIVLKSSGDHVWPWSHAGDDAEAAFARTYPSLHAQMKPLQARLMKRQDKGRFWWELRSCDYYAVFDHPKIVHTDIAWRAQFAFSKETSFFVNTSYLWSTDDLYVLGVLNSPLMWAFLWRNAQHGKDEALRLFSTLTVSLPIAEPTPEIRTEVEQHVAEALELTQQAQTASRELLGWLRVEFEIEKPGQRLTDYANLTADDFTTEVRKRRPKGTARLTPKALAELAGVHAQYAAPARSRKVQLQAGEKCIAELVNHAYELTAEEIELMWKTAPPRMPGF</sequence>
<dbReference type="InterPro" id="IPR050953">
    <property type="entry name" value="N4_N6_ade-DNA_methylase"/>
</dbReference>
<dbReference type="InterPro" id="IPR025931">
    <property type="entry name" value="TaqI_C"/>
</dbReference>
<dbReference type="EMBL" id="NRRY01000060">
    <property type="protein sequence ID" value="MBK1621163.1"/>
    <property type="molecule type" value="Genomic_DNA"/>
</dbReference>
<accession>A0A9X1B665</accession>
<comment type="catalytic activity">
    <reaction evidence="4">
        <text>a 2'-deoxyadenosine in DNA + S-adenosyl-L-methionine = an N(6)-methyl-2'-deoxyadenosine in DNA + S-adenosyl-L-homocysteine + H(+)</text>
        <dbReference type="Rhea" id="RHEA:15197"/>
        <dbReference type="Rhea" id="RHEA-COMP:12418"/>
        <dbReference type="Rhea" id="RHEA-COMP:12419"/>
        <dbReference type="ChEBI" id="CHEBI:15378"/>
        <dbReference type="ChEBI" id="CHEBI:57856"/>
        <dbReference type="ChEBI" id="CHEBI:59789"/>
        <dbReference type="ChEBI" id="CHEBI:90615"/>
        <dbReference type="ChEBI" id="CHEBI:90616"/>
        <dbReference type="EC" id="2.1.1.72"/>
    </reaction>
</comment>
<dbReference type="AlphaFoldDB" id="A0A9X1B665"/>
<protein>
    <recommendedName>
        <fullName evidence="1">site-specific DNA-methyltransferase (adenine-specific)</fullName>
        <ecNumber evidence="1">2.1.1.72</ecNumber>
    </recommendedName>
</protein>
<dbReference type="Proteomes" id="UP001138768">
    <property type="component" value="Unassembled WGS sequence"/>
</dbReference>
<evidence type="ECO:0000313" key="6">
    <source>
        <dbReference type="EMBL" id="MBK1621163.1"/>
    </source>
</evidence>
<keyword evidence="3" id="KW-0808">Transferase</keyword>
<dbReference type="Pfam" id="PF12950">
    <property type="entry name" value="TaqI_C"/>
    <property type="match status" value="1"/>
</dbReference>
<dbReference type="PANTHER" id="PTHR33841">
    <property type="entry name" value="DNA METHYLTRANSFERASE YEEA-RELATED"/>
    <property type="match status" value="1"/>
</dbReference>
<dbReference type="GO" id="GO:0032259">
    <property type="term" value="P:methylation"/>
    <property type="evidence" value="ECO:0007669"/>
    <property type="project" value="UniProtKB-KW"/>
</dbReference>
<name>A0A9X1B665_9GAMM</name>
<evidence type="ECO:0000256" key="4">
    <source>
        <dbReference type="ARBA" id="ARBA00047942"/>
    </source>
</evidence>
<dbReference type="EC" id="2.1.1.72" evidence="1"/>
<proteinExistence type="predicted"/>
<reference evidence="6 7" key="1">
    <citation type="journal article" date="2020" name="Microorganisms">
        <title>Osmotic Adaptation and Compatible Solute Biosynthesis of Phototrophic Bacteria as Revealed from Genome Analyses.</title>
        <authorList>
            <person name="Imhoff J.F."/>
            <person name="Rahn T."/>
            <person name="Kunzel S."/>
            <person name="Keller A."/>
            <person name="Neulinger S.C."/>
        </authorList>
    </citation>
    <scope>NUCLEOTIDE SEQUENCE [LARGE SCALE GENOMIC DNA]</scope>
    <source>
        <strain evidence="6 7">DSM 25653</strain>
    </source>
</reference>
<keyword evidence="7" id="KW-1185">Reference proteome</keyword>
<evidence type="ECO:0000259" key="5">
    <source>
        <dbReference type="Pfam" id="PF12950"/>
    </source>
</evidence>
<evidence type="ECO:0000256" key="3">
    <source>
        <dbReference type="ARBA" id="ARBA00022679"/>
    </source>
</evidence>
<dbReference type="PANTHER" id="PTHR33841:SF1">
    <property type="entry name" value="DNA METHYLTRANSFERASE A"/>
    <property type="match status" value="1"/>
</dbReference>
<evidence type="ECO:0000256" key="1">
    <source>
        <dbReference type="ARBA" id="ARBA00011900"/>
    </source>
</evidence>
<comment type="caution">
    <text evidence="6">The sequence shown here is derived from an EMBL/GenBank/DDBJ whole genome shotgun (WGS) entry which is preliminary data.</text>
</comment>
<dbReference type="GO" id="GO:0009007">
    <property type="term" value="F:site-specific DNA-methyltransferase (adenine-specific) activity"/>
    <property type="evidence" value="ECO:0007669"/>
    <property type="project" value="UniProtKB-EC"/>
</dbReference>